<feature type="domain" description="DinB-like" evidence="1">
    <location>
        <begin position="15"/>
        <end position="176"/>
    </location>
</feature>
<dbReference type="RefSeq" id="WP_232550130.1">
    <property type="nucleotide sequence ID" value="NZ_CP115965.1"/>
</dbReference>
<evidence type="ECO:0000313" key="3">
    <source>
        <dbReference type="Proteomes" id="UP001434337"/>
    </source>
</evidence>
<reference evidence="2 3" key="1">
    <citation type="journal article" date="2023" name="Environ Microbiome">
        <title>A coral-associated actinobacterium mitigates coral bleaching under heat stress.</title>
        <authorList>
            <person name="Li J."/>
            <person name="Zou Y."/>
            <person name="Li Q."/>
            <person name="Zhang J."/>
            <person name="Bourne D.G."/>
            <person name="Lyu Y."/>
            <person name="Liu C."/>
            <person name="Zhang S."/>
        </authorList>
    </citation>
    <scope>NUCLEOTIDE SEQUENCE [LARGE SCALE GENOMIC DNA]</scope>
    <source>
        <strain evidence="2 3">SCSIO 13291</strain>
    </source>
</reference>
<evidence type="ECO:0000259" key="1">
    <source>
        <dbReference type="Pfam" id="PF12867"/>
    </source>
</evidence>
<keyword evidence="3" id="KW-1185">Reference proteome</keyword>
<gene>
    <name evidence="2" type="ORF">PCC79_14085</name>
</gene>
<organism evidence="2 3">
    <name type="scientific">Propioniciclava soli</name>
    <dbReference type="NCBI Taxonomy" id="2775081"/>
    <lineage>
        <taxon>Bacteria</taxon>
        <taxon>Bacillati</taxon>
        <taxon>Actinomycetota</taxon>
        <taxon>Actinomycetes</taxon>
        <taxon>Propionibacteriales</taxon>
        <taxon>Propionibacteriaceae</taxon>
        <taxon>Propioniciclava</taxon>
    </lineage>
</organism>
<dbReference type="EMBL" id="CP115965">
    <property type="protein sequence ID" value="WZW98008.1"/>
    <property type="molecule type" value="Genomic_DNA"/>
</dbReference>
<proteinExistence type="predicted"/>
<dbReference type="Pfam" id="PF12867">
    <property type="entry name" value="DinB_2"/>
    <property type="match status" value="1"/>
</dbReference>
<sequence length="187" mass="20946">MASIDLTHELVEQIDWHWRGQLRSRLDGLTDDEYLWEPVAGAWNVRPKAESTMEMQPGAGDWTIDWAWPEPDPAPVTTIAWRLNHLLVGVLGARLAGHFGGEPCDYDSYDYPSTAADALARLDDLYARWRDGIASWSDADLAVPVGDAEPPQYAESPRITLVLHINRELIHHGAEIALLRDLYAHSA</sequence>
<dbReference type="InterPro" id="IPR034660">
    <property type="entry name" value="DinB/YfiT-like"/>
</dbReference>
<dbReference type="Gene3D" id="1.20.120.450">
    <property type="entry name" value="dinb family like domain"/>
    <property type="match status" value="1"/>
</dbReference>
<evidence type="ECO:0000313" key="2">
    <source>
        <dbReference type="EMBL" id="WZW98008.1"/>
    </source>
</evidence>
<dbReference type="SUPFAM" id="SSF109854">
    <property type="entry name" value="DinB/YfiT-like putative metalloenzymes"/>
    <property type="match status" value="1"/>
</dbReference>
<protein>
    <submittedName>
        <fullName evidence="2">DinB family protein</fullName>
    </submittedName>
</protein>
<accession>A0ABZ3C695</accession>
<name>A0ABZ3C695_9ACTN</name>
<dbReference type="Proteomes" id="UP001434337">
    <property type="component" value="Chromosome"/>
</dbReference>
<dbReference type="InterPro" id="IPR024775">
    <property type="entry name" value="DinB-like"/>
</dbReference>